<reference evidence="3 4" key="1">
    <citation type="journal article" date="2022" name="Nat. Genet.">
        <title>Improved pea reference genome and pan-genome highlight genomic features and evolutionary characteristics.</title>
        <authorList>
            <person name="Yang T."/>
            <person name="Liu R."/>
            <person name="Luo Y."/>
            <person name="Hu S."/>
            <person name="Wang D."/>
            <person name="Wang C."/>
            <person name="Pandey M.K."/>
            <person name="Ge S."/>
            <person name="Xu Q."/>
            <person name="Li N."/>
            <person name="Li G."/>
            <person name="Huang Y."/>
            <person name="Saxena R.K."/>
            <person name="Ji Y."/>
            <person name="Li M."/>
            <person name="Yan X."/>
            <person name="He Y."/>
            <person name="Liu Y."/>
            <person name="Wang X."/>
            <person name="Xiang C."/>
            <person name="Varshney R.K."/>
            <person name="Ding H."/>
            <person name="Gao S."/>
            <person name="Zong X."/>
        </authorList>
    </citation>
    <scope>NUCLEOTIDE SEQUENCE [LARGE SCALE GENOMIC DNA]</scope>
    <source>
        <strain evidence="3 4">cv. Zhongwan 6</strain>
    </source>
</reference>
<evidence type="ECO:0000256" key="1">
    <source>
        <dbReference type="SAM" id="Phobius"/>
    </source>
</evidence>
<keyword evidence="1" id="KW-1133">Transmembrane helix</keyword>
<dbReference type="Gramene" id="Psat7g141440.1">
    <property type="protein sequence ID" value="Psat7g141440.1.cds"/>
    <property type="gene ID" value="Psat7g141440"/>
</dbReference>
<comment type="caution">
    <text evidence="3">The sequence shown here is derived from an EMBL/GenBank/DDBJ whole genome shotgun (WGS) entry which is preliminary data.</text>
</comment>
<accession>A0A9D4ZZQ0</accession>
<dbReference type="Pfam" id="PF13966">
    <property type="entry name" value="zf-RVT"/>
    <property type="match status" value="1"/>
</dbReference>
<proteinExistence type="predicted"/>
<keyword evidence="4" id="KW-1185">Reference proteome</keyword>
<organism evidence="3 4">
    <name type="scientific">Pisum sativum</name>
    <name type="common">Garden pea</name>
    <name type="synonym">Lathyrus oleraceus</name>
    <dbReference type="NCBI Taxonomy" id="3888"/>
    <lineage>
        <taxon>Eukaryota</taxon>
        <taxon>Viridiplantae</taxon>
        <taxon>Streptophyta</taxon>
        <taxon>Embryophyta</taxon>
        <taxon>Tracheophyta</taxon>
        <taxon>Spermatophyta</taxon>
        <taxon>Magnoliopsida</taxon>
        <taxon>eudicotyledons</taxon>
        <taxon>Gunneridae</taxon>
        <taxon>Pentapetalae</taxon>
        <taxon>rosids</taxon>
        <taxon>fabids</taxon>
        <taxon>Fabales</taxon>
        <taxon>Fabaceae</taxon>
        <taxon>Papilionoideae</taxon>
        <taxon>50 kb inversion clade</taxon>
        <taxon>NPAAA clade</taxon>
        <taxon>Hologalegina</taxon>
        <taxon>IRL clade</taxon>
        <taxon>Fabeae</taxon>
        <taxon>Lathyrus</taxon>
    </lineage>
</organism>
<name>A0A9D4ZZQ0_PEA</name>
<dbReference type="Proteomes" id="UP001058974">
    <property type="component" value="Chromosome 7"/>
</dbReference>
<feature type="domain" description="Reverse transcriptase zinc-binding" evidence="2">
    <location>
        <begin position="91"/>
        <end position="164"/>
    </location>
</feature>
<evidence type="ECO:0000259" key="2">
    <source>
        <dbReference type="Pfam" id="PF13966"/>
    </source>
</evidence>
<keyword evidence="1" id="KW-0812">Transmembrane</keyword>
<evidence type="ECO:0000313" key="3">
    <source>
        <dbReference type="EMBL" id="KAI5388523.1"/>
    </source>
</evidence>
<evidence type="ECO:0000313" key="4">
    <source>
        <dbReference type="Proteomes" id="UP001058974"/>
    </source>
</evidence>
<dbReference type="AlphaFoldDB" id="A0A9D4ZZQ0"/>
<dbReference type="EMBL" id="JAMSHJ010000007">
    <property type="protein sequence ID" value="KAI5388523.1"/>
    <property type="molecule type" value="Genomic_DNA"/>
</dbReference>
<keyword evidence="1" id="KW-0472">Membrane</keyword>
<dbReference type="InterPro" id="IPR026960">
    <property type="entry name" value="RVT-Znf"/>
</dbReference>
<protein>
    <recommendedName>
        <fullName evidence="2">Reverse transcriptase zinc-binding domain-containing protein</fullName>
    </recommendedName>
</protein>
<feature type="transmembrane region" description="Helical" evidence="1">
    <location>
        <begin position="202"/>
        <end position="222"/>
    </location>
</feature>
<gene>
    <name evidence="3" type="ORF">KIW84_074275</name>
</gene>
<dbReference type="Gramene" id="Psat07G0427500-T1">
    <property type="protein sequence ID" value="KAI5388523.1"/>
    <property type="gene ID" value="KIW84_074275"/>
</dbReference>
<sequence length="236" mass="27275">MVSEHNRFKVGDYDIWLFGRWVWDVGIREDLLSEEDYVLLSQLYSLLQDVQIDPWQDDRFIWWRSIGGFSVSFNYCRLLAVELSESVLEAEKLRLLEYLWKTNAPSKALIFGWQMVLRRLSLREELAKRHIIVGTHSIVCPFCFLLKESLDHIFLICPLSNRIWVEACGWISAGAPSCSASLANSFMAFIDVVGTTPRRRTLWFFGLFICWVIWSCGNTIIFKGGILARGMFGVSS</sequence>